<dbReference type="PROSITE" id="PS51318">
    <property type="entry name" value="TAT"/>
    <property type="match status" value="1"/>
</dbReference>
<protein>
    <recommendedName>
        <fullName evidence="11">Murein endopeptidase K</fullName>
    </recommendedName>
</protein>
<keyword evidence="4" id="KW-0479">Metal-binding</keyword>
<dbReference type="InterPro" id="IPR006311">
    <property type="entry name" value="TAT_signal"/>
</dbReference>
<comment type="caution">
    <text evidence="13">The sequence shown here is derived from an EMBL/GenBank/DDBJ whole genome shotgun (WGS) entry which is preliminary data.</text>
</comment>
<evidence type="ECO:0000313" key="13">
    <source>
        <dbReference type="EMBL" id="MCD2517197.1"/>
    </source>
</evidence>
<evidence type="ECO:0000256" key="3">
    <source>
        <dbReference type="ARBA" id="ARBA00022670"/>
    </source>
</evidence>
<evidence type="ECO:0000256" key="5">
    <source>
        <dbReference type="ARBA" id="ARBA00022729"/>
    </source>
</evidence>
<keyword evidence="5 12" id="KW-0732">Signal</keyword>
<evidence type="ECO:0000256" key="11">
    <source>
        <dbReference type="ARBA" id="ARBA00093666"/>
    </source>
</evidence>
<feature type="signal peptide" evidence="12">
    <location>
        <begin position="1"/>
        <end position="25"/>
    </location>
</feature>
<dbReference type="SUPFAM" id="SSF55166">
    <property type="entry name" value="Hedgehog/DD-peptidase"/>
    <property type="match status" value="1"/>
</dbReference>
<dbReference type="PANTHER" id="PTHR37425">
    <property type="match status" value="1"/>
</dbReference>
<evidence type="ECO:0000256" key="1">
    <source>
        <dbReference type="ARBA" id="ARBA00001947"/>
    </source>
</evidence>
<keyword evidence="3" id="KW-0645">Protease</keyword>
<dbReference type="Proteomes" id="UP001179361">
    <property type="component" value="Unassembled WGS sequence"/>
</dbReference>
<keyword evidence="14" id="KW-1185">Reference proteome</keyword>
<comment type="pathway">
    <text evidence="2">Cell wall biogenesis; cell wall polysaccharide biosynthesis.</text>
</comment>
<name>A0ABS8Q625_9BURK</name>
<dbReference type="InterPro" id="IPR010275">
    <property type="entry name" value="MepK"/>
</dbReference>
<evidence type="ECO:0000256" key="4">
    <source>
        <dbReference type="ARBA" id="ARBA00022723"/>
    </source>
</evidence>
<evidence type="ECO:0000256" key="9">
    <source>
        <dbReference type="ARBA" id="ARBA00023316"/>
    </source>
</evidence>
<dbReference type="Gene3D" id="3.30.1380.10">
    <property type="match status" value="1"/>
</dbReference>
<gene>
    <name evidence="13" type="ORF">LQ564_12855</name>
</gene>
<evidence type="ECO:0000256" key="12">
    <source>
        <dbReference type="SAM" id="SignalP"/>
    </source>
</evidence>
<accession>A0ABS8Q625</accession>
<organism evidence="13 14">
    <name type="scientific">Massilia phyllostachyos</name>
    <dbReference type="NCBI Taxonomy" id="2898585"/>
    <lineage>
        <taxon>Bacteria</taxon>
        <taxon>Pseudomonadati</taxon>
        <taxon>Pseudomonadota</taxon>
        <taxon>Betaproteobacteria</taxon>
        <taxon>Burkholderiales</taxon>
        <taxon>Oxalobacteraceae</taxon>
        <taxon>Telluria group</taxon>
        <taxon>Massilia</taxon>
    </lineage>
</organism>
<evidence type="ECO:0000256" key="2">
    <source>
        <dbReference type="ARBA" id="ARBA00004776"/>
    </source>
</evidence>
<evidence type="ECO:0000256" key="7">
    <source>
        <dbReference type="ARBA" id="ARBA00022833"/>
    </source>
</evidence>
<keyword evidence="9" id="KW-0961">Cell wall biogenesis/degradation</keyword>
<evidence type="ECO:0000256" key="6">
    <source>
        <dbReference type="ARBA" id="ARBA00022801"/>
    </source>
</evidence>
<evidence type="ECO:0000256" key="10">
    <source>
        <dbReference type="ARBA" id="ARBA00093448"/>
    </source>
</evidence>
<dbReference type="PANTHER" id="PTHR37425:SF1">
    <property type="entry name" value="OUTER MEMBRANE PROTEIN"/>
    <property type="match status" value="1"/>
</dbReference>
<comment type="similarity">
    <text evidence="10">Belongs to the peptidase M15 family.</text>
</comment>
<keyword evidence="6" id="KW-0378">Hydrolase</keyword>
<dbReference type="CDD" id="cd14844">
    <property type="entry name" value="Zn-DD-carboxypeptidase_like"/>
    <property type="match status" value="1"/>
</dbReference>
<comment type="cofactor">
    <cofactor evidence="1">
        <name>Zn(2+)</name>
        <dbReference type="ChEBI" id="CHEBI:29105"/>
    </cofactor>
</comment>
<dbReference type="EMBL" id="JAJNOC010000003">
    <property type="protein sequence ID" value="MCD2517197.1"/>
    <property type="molecule type" value="Genomic_DNA"/>
</dbReference>
<evidence type="ECO:0000313" key="14">
    <source>
        <dbReference type="Proteomes" id="UP001179361"/>
    </source>
</evidence>
<dbReference type="Pfam" id="PF05951">
    <property type="entry name" value="Peptidase_M15_2"/>
    <property type="match status" value="1"/>
</dbReference>
<feature type="chain" id="PRO_5047213743" description="Murein endopeptidase K" evidence="12">
    <location>
        <begin position="26"/>
        <end position="179"/>
    </location>
</feature>
<keyword evidence="7" id="KW-0862">Zinc</keyword>
<keyword evidence="8" id="KW-0482">Metalloprotease</keyword>
<proteinExistence type="inferred from homology"/>
<reference evidence="13" key="1">
    <citation type="submission" date="2021-11" db="EMBL/GenBank/DDBJ databases">
        <title>The complete genome of Massilia sp sp. G4R7.</title>
        <authorList>
            <person name="Liu L."/>
            <person name="Yue J."/>
            <person name="Yuan J."/>
            <person name="Yang F."/>
            <person name="Li L."/>
        </authorList>
    </citation>
    <scope>NUCLEOTIDE SEQUENCE</scope>
    <source>
        <strain evidence="13">G4R7</strain>
    </source>
</reference>
<evidence type="ECO:0000256" key="8">
    <source>
        <dbReference type="ARBA" id="ARBA00023049"/>
    </source>
</evidence>
<sequence>MMQRRAFLKSSLLLATPTLSIPALAKTAQAAPGERTLRLYNTHTGEKLSTTFWAEGAFIPDAMKDINKVLRDHRNNKVAEMDPELMLLLSQLNGKLDNNKELHIISGYRSPESNAKLHANSNGVAKHSLHMEAKAIDIRLPGQDLRMLRKAAMSLKGGGVGYYADSQFVHMDTGRVRYW</sequence>
<dbReference type="RefSeq" id="WP_231058488.1">
    <property type="nucleotide sequence ID" value="NZ_JAJNOC010000003.1"/>
</dbReference>
<dbReference type="InterPro" id="IPR009045">
    <property type="entry name" value="Zn_M74/Hedgehog-like"/>
</dbReference>